<evidence type="ECO:0000313" key="4">
    <source>
        <dbReference type="Proteomes" id="UP001404104"/>
    </source>
</evidence>
<protein>
    <recommendedName>
        <fullName evidence="2">ATP-grasp domain-containing protein</fullName>
    </recommendedName>
</protein>
<evidence type="ECO:0000313" key="3">
    <source>
        <dbReference type="EMBL" id="MEN2785037.1"/>
    </source>
</evidence>
<proteinExistence type="predicted"/>
<gene>
    <name evidence="3" type="ORF">ABC969_01210</name>
</gene>
<dbReference type="EMBL" id="JBDIMF010000001">
    <property type="protein sequence ID" value="MEN2785037.1"/>
    <property type="molecule type" value="Genomic_DNA"/>
</dbReference>
<dbReference type="PROSITE" id="PS50975">
    <property type="entry name" value="ATP_GRASP"/>
    <property type="match status" value="1"/>
</dbReference>
<evidence type="ECO:0000256" key="1">
    <source>
        <dbReference type="PROSITE-ProRule" id="PRU00409"/>
    </source>
</evidence>
<organism evidence="3 4">
    <name type="scientific">Sphingomonas qilianensis</name>
    <dbReference type="NCBI Taxonomy" id="1736690"/>
    <lineage>
        <taxon>Bacteria</taxon>
        <taxon>Pseudomonadati</taxon>
        <taxon>Pseudomonadota</taxon>
        <taxon>Alphaproteobacteria</taxon>
        <taxon>Sphingomonadales</taxon>
        <taxon>Sphingomonadaceae</taxon>
        <taxon>Sphingomonas</taxon>
    </lineage>
</organism>
<accession>A0ABU9XMJ7</accession>
<dbReference type="SUPFAM" id="SSF56059">
    <property type="entry name" value="Glutathione synthetase ATP-binding domain-like"/>
    <property type="match status" value="1"/>
</dbReference>
<sequence>MKDGVLIVSESDDLHALLIQDVIKSKGGNCYIIGSDSVHGSELVNYLCVSGAAPQVRLTTTCGTVVDPKEFATLWWRRYKPAQTGLAILGRDEQSLINNDCCAGLRGALETSFEGRWVSHPSATEAASNKLVQLAAAVRAGFNIPATLVTQSPGALGSFADAFDKIIYKPVAGTRGPLVFTRFLDLKCIPEEIIRSAPTIYQEFVPGTRHIRLNAFGAVSHASIIETKQLDWRPNLDVPIKPWAVDDTLQALVDGVLRELSLAMGIFDVKITPDDEYVFLEVNPQGQFLFLEAATGERLADHMANFLLGDDHRNRTVGISPSSSRFAEQTQGVC</sequence>
<reference evidence="3 4" key="1">
    <citation type="submission" date="2024-05" db="EMBL/GenBank/DDBJ databases">
        <authorList>
            <person name="Liu Q."/>
            <person name="Xin Y.-H."/>
        </authorList>
    </citation>
    <scope>NUCLEOTIDE SEQUENCE [LARGE SCALE GENOMIC DNA]</scope>
    <source>
        <strain evidence="3 4">CGMCC 1.15349</strain>
    </source>
</reference>
<dbReference type="Gene3D" id="3.30.470.20">
    <property type="entry name" value="ATP-grasp fold, B domain"/>
    <property type="match status" value="1"/>
</dbReference>
<name>A0ABU9XMJ7_9SPHN</name>
<comment type="caution">
    <text evidence="3">The sequence shown here is derived from an EMBL/GenBank/DDBJ whole genome shotgun (WGS) entry which is preliminary data.</text>
</comment>
<keyword evidence="1" id="KW-0067">ATP-binding</keyword>
<keyword evidence="1" id="KW-0547">Nucleotide-binding</keyword>
<keyword evidence="4" id="KW-1185">Reference proteome</keyword>
<evidence type="ECO:0000259" key="2">
    <source>
        <dbReference type="PROSITE" id="PS50975"/>
    </source>
</evidence>
<dbReference type="RefSeq" id="WP_345862410.1">
    <property type="nucleotide sequence ID" value="NZ_JBDIMF010000001.1"/>
</dbReference>
<dbReference type="Proteomes" id="UP001404104">
    <property type="component" value="Unassembled WGS sequence"/>
</dbReference>
<dbReference type="PANTHER" id="PTHR21621:SF0">
    <property type="entry name" value="BETA-CITRYLGLUTAMATE SYNTHASE B-RELATED"/>
    <property type="match status" value="1"/>
</dbReference>
<feature type="domain" description="ATP-grasp" evidence="2">
    <location>
        <begin position="134"/>
        <end position="308"/>
    </location>
</feature>
<dbReference type="InterPro" id="IPR011761">
    <property type="entry name" value="ATP-grasp"/>
</dbReference>
<dbReference type="PANTHER" id="PTHR21621">
    <property type="entry name" value="RIBOSOMAL PROTEIN S6 MODIFICATION PROTEIN"/>
    <property type="match status" value="1"/>
</dbReference>